<dbReference type="Proteomes" id="UP000005512">
    <property type="component" value="Unassembled WGS sequence"/>
</dbReference>
<name>D1P694_9GAMM</name>
<protein>
    <submittedName>
        <fullName evidence="1">Uncharacterized protein</fullName>
    </submittedName>
</protein>
<comment type="caution">
    <text evidence="1">The sequence shown here is derived from an EMBL/GenBank/DDBJ whole genome shotgun (WGS) entry which is preliminary data.</text>
</comment>
<gene>
    <name evidence="1" type="ORF">PROVRUST_07760</name>
</gene>
<evidence type="ECO:0000313" key="1">
    <source>
        <dbReference type="EMBL" id="EFB71217.1"/>
    </source>
</evidence>
<dbReference type="AlphaFoldDB" id="D1P694"/>
<dbReference type="STRING" id="500637.PROVRUST_07760"/>
<organism evidence="1 2">
    <name type="scientific">Providencia rustigianii DSM 4541</name>
    <dbReference type="NCBI Taxonomy" id="500637"/>
    <lineage>
        <taxon>Bacteria</taxon>
        <taxon>Pseudomonadati</taxon>
        <taxon>Pseudomonadota</taxon>
        <taxon>Gammaproteobacteria</taxon>
        <taxon>Enterobacterales</taxon>
        <taxon>Morganellaceae</taxon>
        <taxon>Providencia</taxon>
    </lineage>
</organism>
<keyword evidence="2" id="KW-1185">Reference proteome</keyword>
<dbReference type="HOGENOM" id="CLU_2900652_0_0_6"/>
<evidence type="ECO:0000313" key="2">
    <source>
        <dbReference type="Proteomes" id="UP000005512"/>
    </source>
</evidence>
<dbReference type="EMBL" id="ABXV02000042">
    <property type="protein sequence ID" value="EFB71217.1"/>
    <property type="molecule type" value="Genomic_DNA"/>
</dbReference>
<proteinExistence type="predicted"/>
<reference evidence="1" key="1">
    <citation type="submission" date="2009-12" db="EMBL/GenBank/DDBJ databases">
        <authorList>
            <person name="Weinstock G."/>
            <person name="Sodergren E."/>
            <person name="Clifton S."/>
            <person name="Fulton L."/>
            <person name="Fulton B."/>
            <person name="Courtney L."/>
            <person name="Fronick C."/>
            <person name="Harrison M."/>
            <person name="Strong C."/>
            <person name="Farmer C."/>
            <person name="Delahaunty K."/>
            <person name="Markovic C."/>
            <person name="Hall O."/>
            <person name="Minx P."/>
            <person name="Tomlinson C."/>
            <person name="Mitreva M."/>
            <person name="Nelson J."/>
            <person name="Hou S."/>
            <person name="Wollam A."/>
            <person name="Pepin K.H."/>
            <person name="Johnson M."/>
            <person name="Bhonagiri V."/>
            <person name="Nash W.E."/>
            <person name="Warren W."/>
            <person name="Chinwalla A."/>
            <person name="Mardis E.R."/>
            <person name="Wilson R.K."/>
        </authorList>
    </citation>
    <scope>NUCLEOTIDE SEQUENCE [LARGE SCALE GENOMIC DNA]</scope>
    <source>
        <strain evidence="1">DSM 4541</strain>
    </source>
</reference>
<dbReference type="eggNOG" id="ENOG5031J5N">
    <property type="taxonomic scope" value="Bacteria"/>
</dbReference>
<sequence length="62" mass="6519">MDVALSVGFLAGKAIFGSRDNVLLGAVQPASKNSAKSGKHSFLNIILPSSSFLIENVPLWFG</sequence>
<accession>D1P694</accession>